<name>A0ACC2QXF1_9NEOP</name>
<gene>
    <name evidence="1" type="ORF">PYW08_016218</name>
</gene>
<accession>A0ACC2QXF1</accession>
<evidence type="ECO:0000313" key="1">
    <source>
        <dbReference type="EMBL" id="KAJ8727833.1"/>
    </source>
</evidence>
<protein>
    <submittedName>
        <fullName evidence="1">Uncharacterized protein</fullName>
    </submittedName>
</protein>
<dbReference type="Proteomes" id="UP001231649">
    <property type="component" value="Chromosome 9"/>
</dbReference>
<sequence length="188" mass="20768">MLTVSCYAFHPLIQRFVRLWRYVQVVSDVITFALSMLCCQCSDAMPLSSSSSVETKPSIQVFEGYRRCPAEGQGSQPGHSGDPLKPEHMVIDVSPGRGDMPKTQERHQDYWQSPKTRTGTVGMMVESPREAGPSKQPLIDLSRDSVPPVIVVEQINKTVPGIHMARTHNNTGRLKDAVQSGAVNRCCT</sequence>
<evidence type="ECO:0000313" key="2">
    <source>
        <dbReference type="Proteomes" id="UP001231649"/>
    </source>
</evidence>
<keyword evidence="2" id="KW-1185">Reference proteome</keyword>
<comment type="caution">
    <text evidence="1">The sequence shown here is derived from an EMBL/GenBank/DDBJ whole genome shotgun (WGS) entry which is preliminary data.</text>
</comment>
<dbReference type="EMBL" id="CM056785">
    <property type="protein sequence ID" value="KAJ8727833.1"/>
    <property type="molecule type" value="Genomic_DNA"/>
</dbReference>
<proteinExistence type="predicted"/>
<reference evidence="1" key="1">
    <citation type="submission" date="2023-03" db="EMBL/GenBank/DDBJ databases">
        <title>Chromosome-level genomes of two armyworms, Mythimna separata and Mythimna loreyi, provide insights into the biosynthesis and reception of sex pheromones.</title>
        <authorList>
            <person name="Zhao H."/>
        </authorList>
    </citation>
    <scope>NUCLEOTIDE SEQUENCE</scope>
    <source>
        <strain evidence="1">BeijingLab</strain>
    </source>
</reference>
<organism evidence="1 2">
    <name type="scientific">Mythimna loreyi</name>
    <dbReference type="NCBI Taxonomy" id="667449"/>
    <lineage>
        <taxon>Eukaryota</taxon>
        <taxon>Metazoa</taxon>
        <taxon>Ecdysozoa</taxon>
        <taxon>Arthropoda</taxon>
        <taxon>Hexapoda</taxon>
        <taxon>Insecta</taxon>
        <taxon>Pterygota</taxon>
        <taxon>Neoptera</taxon>
        <taxon>Endopterygota</taxon>
        <taxon>Lepidoptera</taxon>
        <taxon>Glossata</taxon>
        <taxon>Ditrysia</taxon>
        <taxon>Noctuoidea</taxon>
        <taxon>Noctuidae</taxon>
        <taxon>Noctuinae</taxon>
        <taxon>Hadenini</taxon>
        <taxon>Mythimna</taxon>
    </lineage>
</organism>